<dbReference type="RefSeq" id="WP_163826400.1">
    <property type="nucleotide sequence ID" value="NZ_JAAGUX010000007.1"/>
</dbReference>
<dbReference type="Proteomes" id="UP000468928">
    <property type="component" value="Unassembled WGS sequence"/>
</dbReference>
<evidence type="ECO:0000313" key="2">
    <source>
        <dbReference type="EMBL" id="NEW55216.1"/>
    </source>
</evidence>
<protein>
    <submittedName>
        <fullName evidence="1">DUF1905 domain-containing protein</fullName>
    </submittedName>
</protein>
<dbReference type="EMBL" id="JAAGUZ010000015">
    <property type="protein sequence ID" value="NEW44316.1"/>
    <property type="molecule type" value="Genomic_DNA"/>
</dbReference>
<evidence type="ECO:0000313" key="4">
    <source>
        <dbReference type="Proteomes" id="UP000470876"/>
    </source>
</evidence>
<dbReference type="InterPro" id="IPR015018">
    <property type="entry name" value="DUF1905"/>
</dbReference>
<name>A0A6P1D1H3_9NOCA</name>
<dbReference type="Gene3D" id="2.40.30.100">
    <property type="entry name" value="AF2212/PG0164-like"/>
    <property type="match status" value="1"/>
</dbReference>
<gene>
    <name evidence="1" type="ORF">GV789_07575</name>
    <name evidence="2" type="ORF">GV794_06010</name>
</gene>
<dbReference type="Proteomes" id="UP000470876">
    <property type="component" value="Unassembled WGS sequence"/>
</dbReference>
<accession>A0A6P1D1H3</accession>
<dbReference type="Pfam" id="PF13376">
    <property type="entry name" value="OmdA"/>
    <property type="match status" value="1"/>
</dbReference>
<sequence length="144" mass="15500">MAEFEARIESAVGGGAYVAVPAEVIDALGGGGRIPVRARFDHIGYTGSIVSMGAGPCLGMLMAIRSELGKEPGDLVTVTVERDTAERTVDVPDDLAAVLETAGLRPRFDELSYSKRRDAVRRVTEAKREQTRVNRIDTIVRDLG</sequence>
<dbReference type="Pfam" id="PF08922">
    <property type="entry name" value="DUF1905"/>
    <property type="match status" value="1"/>
</dbReference>
<proteinExistence type="predicted"/>
<dbReference type="EMBL" id="JAAGUX010000007">
    <property type="protein sequence ID" value="NEW55216.1"/>
    <property type="molecule type" value="Genomic_DNA"/>
</dbReference>
<organism evidence="1 3">
    <name type="scientific">Nocardia cyriacigeorgica</name>
    <dbReference type="NCBI Taxonomy" id="135487"/>
    <lineage>
        <taxon>Bacteria</taxon>
        <taxon>Bacillati</taxon>
        <taxon>Actinomycetota</taxon>
        <taxon>Actinomycetes</taxon>
        <taxon>Mycobacteriales</taxon>
        <taxon>Nocardiaceae</taxon>
        <taxon>Nocardia</taxon>
    </lineage>
</organism>
<comment type="caution">
    <text evidence="1">The sequence shown here is derived from an EMBL/GenBank/DDBJ whole genome shotgun (WGS) entry which is preliminary data.</text>
</comment>
<dbReference type="InterPro" id="IPR037079">
    <property type="entry name" value="AF2212/PG0164-like_sf"/>
</dbReference>
<evidence type="ECO:0000313" key="3">
    <source>
        <dbReference type="Proteomes" id="UP000468928"/>
    </source>
</evidence>
<keyword evidence="4" id="KW-1185">Reference proteome</keyword>
<dbReference type="AlphaFoldDB" id="A0A6P1D1H3"/>
<dbReference type="SUPFAM" id="SSF141694">
    <property type="entry name" value="AF2212/PG0164-like"/>
    <property type="match status" value="1"/>
</dbReference>
<evidence type="ECO:0000313" key="1">
    <source>
        <dbReference type="EMBL" id="NEW44316.1"/>
    </source>
</evidence>
<reference evidence="3 4" key="1">
    <citation type="submission" date="2020-01" db="EMBL/GenBank/DDBJ databases">
        <title>Genetics and antimicrobial susceptibilities of Nocardia species isolated from the soil; a comparison with species isolated from humans.</title>
        <authorList>
            <person name="Carrasco G."/>
            <person name="Monzon S."/>
            <person name="Sansegundo M."/>
            <person name="Garcia E."/>
            <person name="Garrido N."/>
            <person name="Medina M.J."/>
            <person name="Villalon P."/>
            <person name="Ramirez-Arocha A.C."/>
            <person name="Jimenez P."/>
            <person name="Cuesta I."/>
            <person name="Valdezate S."/>
        </authorList>
    </citation>
    <scope>NUCLEOTIDE SEQUENCE [LARGE SCALE GENOMIC DNA]</scope>
    <source>
        <strain evidence="1 3">CNM20110639</strain>
        <strain evidence="2 4">CNM20110649</strain>
    </source>
</reference>